<evidence type="ECO:0000313" key="3">
    <source>
        <dbReference type="Proteomes" id="UP000624244"/>
    </source>
</evidence>
<organism evidence="2 3">
    <name type="scientific">Cochliobolus sativus</name>
    <name type="common">Common root rot and spot blotch fungus</name>
    <name type="synonym">Bipolaris sorokiniana</name>
    <dbReference type="NCBI Taxonomy" id="45130"/>
    <lineage>
        <taxon>Eukaryota</taxon>
        <taxon>Fungi</taxon>
        <taxon>Dikarya</taxon>
        <taxon>Ascomycota</taxon>
        <taxon>Pezizomycotina</taxon>
        <taxon>Dothideomycetes</taxon>
        <taxon>Pleosporomycetidae</taxon>
        <taxon>Pleosporales</taxon>
        <taxon>Pleosporineae</taxon>
        <taxon>Pleosporaceae</taxon>
        <taxon>Bipolaris</taxon>
    </lineage>
</organism>
<dbReference type="Gene3D" id="3.10.350.10">
    <property type="entry name" value="LysM domain"/>
    <property type="match status" value="1"/>
</dbReference>
<dbReference type="CDD" id="cd00118">
    <property type="entry name" value="LysM"/>
    <property type="match status" value="1"/>
</dbReference>
<protein>
    <recommendedName>
        <fullName evidence="1">LysM domain-containing protein</fullName>
    </recommendedName>
</protein>
<dbReference type="PROSITE" id="PS51782">
    <property type="entry name" value="LYSM"/>
    <property type="match status" value="1"/>
</dbReference>
<dbReference type="InterPro" id="IPR018392">
    <property type="entry name" value="LysM"/>
</dbReference>
<sequence>MEQECFLCQLDTQAKQLGSPSGYDEQAASDCASITSGCAATKYTYEISRAKLPTLPLQVCPGQNYTIQDGDLCNSIAEAQGVSTPALINLTNIDAGYDGIPPVGTDICVLLSCTLY</sequence>
<dbReference type="InterPro" id="IPR036779">
    <property type="entry name" value="LysM_dom_sf"/>
</dbReference>
<comment type="caution">
    <text evidence="2">The sequence shown here is derived from an EMBL/GenBank/DDBJ whole genome shotgun (WGS) entry which is preliminary data.</text>
</comment>
<dbReference type="Proteomes" id="UP000624244">
    <property type="component" value="Unassembled WGS sequence"/>
</dbReference>
<accession>A0A8H5ZPT1</accession>
<name>A0A8H5ZPT1_COCSA</name>
<dbReference type="Pfam" id="PF01476">
    <property type="entry name" value="LysM"/>
    <property type="match status" value="1"/>
</dbReference>
<dbReference type="EMBL" id="WNKQ01000005">
    <property type="protein sequence ID" value="KAF5851638.1"/>
    <property type="molecule type" value="Genomic_DNA"/>
</dbReference>
<proteinExistence type="predicted"/>
<dbReference type="AlphaFoldDB" id="A0A8H5ZPT1"/>
<gene>
    <name evidence="2" type="ORF">GGP41_004465</name>
</gene>
<evidence type="ECO:0000313" key="2">
    <source>
        <dbReference type="EMBL" id="KAF5851638.1"/>
    </source>
</evidence>
<reference evidence="2" key="1">
    <citation type="submission" date="2019-11" db="EMBL/GenBank/DDBJ databases">
        <title>Bipolaris sorokiniana Genome sequencing.</title>
        <authorList>
            <person name="Wang H."/>
        </authorList>
    </citation>
    <scope>NUCLEOTIDE SEQUENCE</scope>
</reference>
<feature type="domain" description="LysM" evidence="1">
    <location>
        <begin position="63"/>
        <end position="109"/>
    </location>
</feature>
<evidence type="ECO:0000259" key="1">
    <source>
        <dbReference type="PROSITE" id="PS51782"/>
    </source>
</evidence>